<keyword evidence="1" id="KW-0863">Zinc-finger</keyword>
<feature type="compositionally biased region" description="Polar residues" evidence="2">
    <location>
        <begin position="88"/>
        <end position="104"/>
    </location>
</feature>
<dbReference type="Gene3D" id="3.30.50.10">
    <property type="entry name" value="Erythroid Transcription Factor GATA-1, subunit A"/>
    <property type="match status" value="1"/>
</dbReference>
<dbReference type="GO" id="GO:0043565">
    <property type="term" value="F:sequence-specific DNA binding"/>
    <property type="evidence" value="ECO:0007669"/>
    <property type="project" value="InterPro"/>
</dbReference>
<feature type="compositionally biased region" description="Basic residues" evidence="2">
    <location>
        <begin position="305"/>
        <end position="315"/>
    </location>
</feature>
<dbReference type="CDD" id="cd00202">
    <property type="entry name" value="ZnF_GATA"/>
    <property type="match status" value="1"/>
</dbReference>
<feature type="compositionally biased region" description="Basic and acidic residues" evidence="2">
    <location>
        <begin position="266"/>
        <end position="276"/>
    </location>
</feature>
<feature type="compositionally biased region" description="Pro residues" evidence="2">
    <location>
        <begin position="403"/>
        <end position="415"/>
    </location>
</feature>
<feature type="compositionally biased region" description="Low complexity" evidence="2">
    <location>
        <begin position="19"/>
        <end position="39"/>
    </location>
</feature>
<proteinExistence type="predicted"/>
<feature type="region of interest" description="Disordered" evidence="2">
    <location>
        <begin position="19"/>
        <end position="47"/>
    </location>
</feature>
<dbReference type="Pfam" id="PF00320">
    <property type="entry name" value="GATA"/>
    <property type="match status" value="1"/>
</dbReference>
<reference evidence="4" key="1">
    <citation type="submission" date="2023-02" db="EMBL/GenBank/DDBJ databases">
        <title>Identification and recombinant expression of a fungal hydrolase from Papiliotrema laurentii that hydrolyzes apple cutin and clears colloidal polyester polyurethane.</title>
        <authorList>
            <consortium name="DOE Joint Genome Institute"/>
            <person name="Roman V.A."/>
            <person name="Bojanowski C."/>
            <person name="Crable B.R."/>
            <person name="Wagner D.N."/>
            <person name="Hung C.S."/>
            <person name="Nadeau L.J."/>
            <person name="Schratz L."/>
            <person name="Haridas S."/>
            <person name="Pangilinan J."/>
            <person name="Lipzen A."/>
            <person name="Na H."/>
            <person name="Yan M."/>
            <person name="Ng V."/>
            <person name="Grigoriev I.V."/>
            <person name="Spatafora J.W."/>
            <person name="Barlow D."/>
            <person name="Biffinger J."/>
            <person name="Kelley-Loughnane N."/>
            <person name="Varaljay V.A."/>
            <person name="Crookes-Goodson W.J."/>
        </authorList>
    </citation>
    <scope>NUCLEOTIDE SEQUENCE</scope>
    <source>
        <strain evidence="4">5307AH</strain>
    </source>
</reference>
<gene>
    <name evidence="4" type="ORF">DB88DRAFT_289661</name>
</gene>
<comment type="caution">
    <text evidence="4">The sequence shown here is derived from an EMBL/GenBank/DDBJ whole genome shotgun (WGS) entry which is preliminary data.</text>
</comment>
<evidence type="ECO:0000256" key="1">
    <source>
        <dbReference type="PROSITE-ProRule" id="PRU00094"/>
    </source>
</evidence>
<keyword evidence="5" id="KW-1185">Reference proteome</keyword>
<sequence length="576" mass="61991">MDAILPPLLATPLPLVHSSLHPSSTSSSASSGKPGTSSPEAITPPPLFDFQQFIDPDLLMSPSTARAPLIHSASYTYGEQPHPGELSQVRSTAGLETSSTTSDPATLPQVKAELSSSSLIHEQYHGTMLPPIRSTEAHASIGSGYYSPYPPAYSQYSTYSYPPYPQYPPGYRSHASQPYSGSPYGQVYPYPHHSSQTPTSVVSHQDVYSSHSAHGGGGSGTIQPSAFGGWSDHPRRVDTTIPGHLLGPVENDRMDERRQSASTNSDGRDDLSKWDIKASPMLSIGHFSDSDGDTTGTMPAPGKMTKPKSKKKMSKKRDGPYREGNITYTTDAEVKQTPELKRMCYNCGSKSPPSWRKSVLNDGRILCNKCGIFERTHRRARPPQNDDQKLRKGVSHNYRREVPPPLSIRPGPESPLSPYSSVPSQATPLSAEFSFGAYQHHHHASMPPPSAVSQDASSADSLLTTARLVDRRHSQAHVYSHTNSSPYGVAWARRTASYNTTPTLSSLSTSSSLRGQGGLSSAAVVAPLTAPPPGGSFNYWDTNRRGSDGMLQPDFSTTGLSSTHNGEISSPSPAPP</sequence>
<dbReference type="GO" id="GO:0006355">
    <property type="term" value="P:regulation of DNA-templated transcription"/>
    <property type="evidence" value="ECO:0007669"/>
    <property type="project" value="InterPro"/>
</dbReference>
<evidence type="ECO:0000313" key="5">
    <source>
        <dbReference type="Proteomes" id="UP001182556"/>
    </source>
</evidence>
<feature type="compositionally biased region" description="Basic and acidic residues" evidence="2">
    <location>
        <begin position="250"/>
        <end position="259"/>
    </location>
</feature>
<keyword evidence="1" id="KW-0479">Metal-binding</keyword>
<evidence type="ECO:0000313" key="4">
    <source>
        <dbReference type="EMBL" id="KAK1924489.1"/>
    </source>
</evidence>
<feature type="region of interest" description="Disordered" evidence="2">
    <location>
        <begin position="525"/>
        <end position="576"/>
    </location>
</feature>
<feature type="region of interest" description="Disordered" evidence="2">
    <location>
        <begin position="378"/>
        <end position="425"/>
    </location>
</feature>
<dbReference type="GO" id="GO:0008270">
    <property type="term" value="F:zinc ion binding"/>
    <property type="evidence" value="ECO:0007669"/>
    <property type="project" value="UniProtKB-KW"/>
</dbReference>
<name>A0AAD9L6K5_PAPLA</name>
<dbReference type="PROSITE" id="PS50114">
    <property type="entry name" value="GATA_ZN_FINGER_2"/>
    <property type="match status" value="1"/>
</dbReference>
<feature type="compositionally biased region" description="Polar residues" evidence="2">
    <location>
        <begin position="554"/>
        <end position="576"/>
    </location>
</feature>
<protein>
    <recommendedName>
        <fullName evidence="3">GATA-type domain-containing protein</fullName>
    </recommendedName>
</protein>
<evidence type="ECO:0000259" key="3">
    <source>
        <dbReference type="PROSITE" id="PS50114"/>
    </source>
</evidence>
<accession>A0AAD9L6K5</accession>
<dbReference type="Proteomes" id="UP001182556">
    <property type="component" value="Unassembled WGS sequence"/>
</dbReference>
<feature type="compositionally biased region" description="Polar residues" evidence="2">
    <location>
        <begin position="193"/>
        <end position="208"/>
    </location>
</feature>
<evidence type="ECO:0000256" key="2">
    <source>
        <dbReference type="SAM" id="MobiDB-lite"/>
    </source>
</evidence>
<dbReference type="InterPro" id="IPR000679">
    <property type="entry name" value="Znf_GATA"/>
</dbReference>
<feature type="domain" description="GATA-type" evidence="3">
    <location>
        <begin position="338"/>
        <end position="382"/>
    </location>
</feature>
<dbReference type="SUPFAM" id="SSF57716">
    <property type="entry name" value="Glucocorticoid receptor-like (DNA-binding domain)"/>
    <property type="match status" value="1"/>
</dbReference>
<feature type="region of interest" description="Disordered" evidence="2">
    <location>
        <begin position="75"/>
        <end position="114"/>
    </location>
</feature>
<feature type="region of interest" description="Disordered" evidence="2">
    <location>
        <begin position="172"/>
        <end position="324"/>
    </location>
</feature>
<dbReference type="AlphaFoldDB" id="A0AAD9L6K5"/>
<keyword evidence="1" id="KW-0862">Zinc</keyword>
<dbReference type="SMART" id="SM00401">
    <property type="entry name" value="ZnF_GATA"/>
    <property type="match status" value="1"/>
</dbReference>
<organism evidence="4 5">
    <name type="scientific">Papiliotrema laurentii</name>
    <name type="common">Cryptococcus laurentii</name>
    <dbReference type="NCBI Taxonomy" id="5418"/>
    <lineage>
        <taxon>Eukaryota</taxon>
        <taxon>Fungi</taxon>
        <taxon>Dikarya</taxon>
        <taxon>Basidiomycota</taxon>
        <taxon>Agaricomycotina</taxon>
        <taxon>Tremellomycetes</taxon>
        <taxon>Tremellales</taxon>
        <taxon>Rhynchogastremaceae</taxon>
        <taxon>Papiliotrema</taxon>
    </lineage>
</organism>
<dbReference type="InterPro" id="IPR013088">
    <property type="entry name" value="Znf_NHR/GATA"/>
</dbReference>
<dbReference type="EMBL" id="JAODAN010000005">
    <property type="protein sequence ID" value="KAK1924489.1"/>
    <property type="molecule type" value="Genomic_DNA"/>
</dbReference>